<dbReference type="SUPFAM" id="SSF53613">
    <property type="entry name" value="Ribokinase-like"/>
    <property type="match status" value="1"/>
</dbReference>
<dbReference type="GO" id="GO:0008662">
    <property type="term" value="F:1-phosphofructokinase activity"/>
    <property type="evidence" value="ECO:0007669"/>
    <property type="project" value="UniProtKB-UniRule"/>
</dbReference>
<dbReference type="EC" id="2.7.1.56" evidence="2 12"/>
<keyword evidence="5 12" id="KW-0547">Nucleotide-binding</keyword>
<dbReference type="Pfam" id="PF00294">
    <property type="entry name" value="PfkB"/>
    <property type="match status" value="1"/>
</dbReference>
<evidence type="ECO:0000313" key="14">
    <source>
        <dbReference type="EMBL" id="MTB72908.1"/>
    </source>
</evidence>
<evidence type="ECO:0000313" key="15">
    <source>
        <dbReference type="Proteomes" id="UP000431092"/>
    </source>
</evidence>
<reference evidence="14 15" key="1">
    <citation type="submission" date="2019-11" db="EMBL/GenBank/DDBJ databases">
        <title>Whole genome sequencing identifies a novel species of the genus Arsenicicoccus isolated from human blood.</title>
        <authorList>
            <person name="Jeong J.H."/>
            <person name="Kweon O.J."/>
            <person name="Kim H.R."/>
            <person name="Kim T.-H."/>
            <person name="Ha S.-M."/>
            <person name="Lee M.-K."/>
        </authorList>
    </citation>
    <scope>NUCLEOTIDE SEQUENCE [LARGE SCALE GENOMIC DNA]</scope>
    <source>
        <strain evidence="14 15">MKL-02</strain>
    </source>
</reference>
<dbReference type="PANTHER" id="PTHR46566">
    <property type="entry name" value="1-PHOSPHOFRUCTOKINASE-RELATED"/>
    <property type="match status" value="1"/>
</dbReference>
<dbReference type="GO" id="GO:0016052">
    <property type="term" value="P:carbohydrate catabolic process"/>
    <property type="evidence" value="ECO:0007669"/>
    <property type="project" value="UniProtKB-ARBA"/>
</dbReference>
<keyword evidence="7 12" id="KW-0067">ATP-binding</keyword>
<dbReference type="GO" id="GO:0044281">
    <property type="term" value="P:small molecule metabolic process"/>
    <property type="evidence" value="ECO:0007669"/>
    <property type="project" value="UniProtKB-ARBA"/>
</dbReference>
<accession>A0A6I3IF63</accession>
<protein>
    <recommendedName>
        <fullName evidence="3 12">1-phosphofructokinase</fullName>
        <shortName evidence="12">Fru1PK</shortName>
        <ecNumber evidence="2 12">2.7.1.56</ecNumber>
    </recommendedName>
    <alternativeName>
        <fullName evidence="8 12">Fructose 1-phosphate kinase</fullName>
    </alternativeName>
</protein>
<dbReference type="PANTHER" id="PTHR46566:SF5">
    <property type="entry name" value="1-PHOSPHOFRUCTOKINASE"/>
    <property type="match status" value="1"/>
</dbReference>
<evidence type="ECO:0000256" key="7">
    <source>
        <dbReference type="ARBA" id="ARBA00022840"/>
    </source>
</evidence>
<evidence type="ECO:0000256" key="11">
    <source>
        <dbReference type="RuleBase" id="RU003704"/>
    </source>
</evidence>
<name>A0A6I3IF63_9MICO</name>
<dbReference type="GO" id="GO:0005829">
    <property type="term" value="C:cytosol"/>
    <property type="evidence" value="ECO:0007669"/>
    <property type="project" value="TreeGrafter"/>
</dbReference>
<evidence type="ECO:0000256" key="3">
    <source>
        <dbReference type="ARBA" id="ARBA00013596"/>
    </source>
</evidence>
<evidence type="ECO:0000256" key="9">
    <source>
        <dbReference type="ARBA" id="ARBA00047745"/>
    </source>
</evidence>
<evidence type="ECO:0000259" key="13">
    <source>
        <dbReference type="Pfam" id="PF00294"/>
    </source>
</evidence>
<organism evidence="14 15">
    <name type="scientific">Arsenicicoccus cauae</name>
    <dbReference type="NCBI Taxonomy" id="2663847"/>
    <lineage>
        <taxon>Bacteria</taxon>
        <taxon>Bacillati</taxon>
        <taxon>Actinomycetota</taxon>
        <taxon>Actinomycetes</taxon>
        <taxon>Micrococcales</taxon>
        <taxon>Intrasporangiaceae</taxon>
        <taxon>Arsenicicoccus</taxon>
    </lineage>
</organism>
<dbReference type="InterPro" id="IPR017583">
    <property type="entry name" value="Tagatose/fructose_Pkinase"/>
</dbReference>
<dbReference type="InterPro" id="IPR022463">
    <property type="entry name" value="1-PFruKinase"/>
</dbReference>
<proteinExistence type="inferred from homology"/>
<dbReference type="AlphaFoldDB" id="A0A6I3IF63"/>
<dbReference type="InterPro" id="IPR002139">
    <property type="entry name" value="Ribo/fructo_kinase"/>
</dbReference>
<dbReference type="NCBIfam" id="TIGR03828">
    <property type="entry name" value="pfkB"/>
    <property type="match status" value="1"/>
</dbReference>
<dbReference type="InterPro" id="IPR002173">
    <property type="entry name" value="Carboh/pur_kinase_PfkB_CS"/>
</dbReference>
<comment type="caution">
    <text evidence="14">The sequence shown here is derived from an EMBL/GenBank/DDBJ whole genome shotgun (WGS) entry which is preliminary data.</text>
</comment>
<dbReference type="InterPro" id="IPR029056">
    <property type="entry name" value="Ribokinase-like"/>
</dbReference>
<dbReference type="CDD" id="cd01164">
    <property type="entry name" value="FruK_PfkB_like"/>
    <property type="match status" value="1"/>
</dbReference>
<evidence type="ECO:0000256" key="12">
    <source>
        <dbReference type="RuleBase" id="RU369061"/>
    </source>
</evidence>
<comment type="catalytic activity">
    <reaction evidence="9 12">
        <text>beta-D-fructose 1-phosphate + ATP = beta-D-fructose 1,6-bisphosphate + ADP + H(+)</text>
        <dbReference type="Rhea" id="RHEA:14213"/>
        <dbReference type="ChEBI" id="CHEBI:15378"/>
        <dbReference type="ChEBI" id="CHEBI:30616"/>
        <dbReference type="ChEBI" id="CHEBI:32966"/>
        <dbReference type="ChEBI" id="CHEBI:138881"/>
        <dbReference type="ChEBI" id="CHEBI:456216"/>
        <dbReference type="EC" id="2.7.1.56"/>
    </reaction>
</comment>
<keyword evidence="4 10" id="KW-0808">Transferase</keyword>
<dbReference type="NCBIfam" id="TIGR03168">
    <property type="entry name" value="1-PFK"/>
    <property type="match status" value="1"/>
</dbReference>
<evidence type="ECO:0000256" key="4">
    <source>
        <dbReference type="ARBA" id="ARBA00022679"/>
    </source>
</evidence>
<keyword evidence="6 11" id="KW-0418">Kinase</keyword>
<feature type="domain" description="Carbohydrate kinase PfkB" evidence="13">
    <location>
        <begin position="10"/>
        <end position="294"/>
    </location>
</feature>
<dbReference type="InterPro" id="IPR011611">
    <property type="entry name" value="PfkB_dom"/>
</dbReference>
<dbReference type="GO" id="GO:0005524">
    <property type="term" value="F:ATP binding"/>
    <property type="evidence" value="ECO:0007669"/>
    <property type="project" value="UniProtKB-UniRule"/>
</dbReference>
<dbReference type="PIRSF" id="PIRSF000535">
    <property type="entry name" value="1PFK/6PFK/LacC"/>
    <property type="match status" value="1"/>
</dbReference>
<comment type="similarity">
    <text evidence="1 11">Belongs to the carbohydrate kinase PfkB family.</text>
</comment>
<comment type="function">
    <text evidence="12">Catalyzes the ATP-dependent phosphorylation of fructose-l-phosphate to fructose-l,6-bisphosphate.</text>
</comment>
<keyword evidence="15" id="KW-1185">Reference proteome</keyword>
<evidence type="ECO:0000256" key="8">
    <source>
        <dbReference type="ARBA" id="ARBA00032802"/>
    </source>
</evidence>
<dbReference type="RefSeq" id="WP_288798031.1">
    <property type="nucleotide sequence ID" value="NZ_CP171001.1"/>
</dbReference>
<evidence type="ECO:0000256" key="2">
    <source>
        <dbReference type="ARBA" id="ARBA00012131"/>
    </source>
</evidence>
<dbReference type="Proteomes" id="UP000431092">
    <property type="component" value="Unassembled WGS sequence"/>
</dbReference>
<dbReference type="PRINTS" id="PR00990">
    <property type="entry name" value="RIBOKINASE"/>
</dbReference>
<gene>
    <name evidence="14" type="primary">pfkB</name>
    <name evidence="14" type="ORF">GGG17_13215</name>
</gene>
<dbReference type="Gene3D" id="3.40.1190.20">
    <property type="match status" value="1"/>
</dbReference>
<evidence type="ECO:0000256" key="10">
    <source>
        <dbReference type="PIRNR" id="PIRNR000535"/>
    </source>
</evidence>
<dbReference type="FunFam" id="3.40.1190.20:FF:000001">
    <property type="entry name" value="Phosphofructokinase"/>
    <property type="match status" value="1"/>
</dbReference>
<evidence type="ECO:0000256" key="6">
    <source>
        <dbReference type="ARBA" id="ARBA00022777"/>
    </source>
</evidence>
<dbReference type="EMBL" id="WLVL01000040">
    <property type="protein sequence ID" value="MTB72908.1"/>
    <property type="molecule type" value="Genomic_DNA"/>
</dbReference>
<sequence>MILTLTPNPSVDRTIAVTTLQRGAVQRATDSRLDPGGKGINVSRALAVNGTDTVAVLPVGGPQGQIMQTLLREIALPVEAVEISGSIRANVGIVEPDGTTTKVNELGPALSEDEVAALLAAVDRAADQGLAWLVGCGSLPPGLDPAFYVDLVRRGHEAGAKVAIDSSGAPMAAAVGASPDLIKPNDEELEELVGRPLATLGDVVDACRTLIAGGVGSVVVSLGSKGALLVTPDEVAHAAATITHPLSTVGAGDSLLAGYLHALSRGDAPSVALRTAVAFGSAAVCLPGTEVPTPEDVARIDVRVSDPVDLTLSL</sequence>
<dbReference type="PROSITE" id="PS00584">
    <property type="entry name" value="PFKB_KINASES_2"/>
    <property type="match status" value="1"/>
</dbReference>
<evidence type="ECO:0000256" key="5">
    <source>
        <dbReference type="ARBA" id="ARBA00022741"/>
    </source>
</evidence>
<evidence type="ECO:0000256" key="1">
    <source>
        <dbReference type="ARBA" id="ARBA00010688"/>
    </source>
</evidence>